<sequence length="122" mass="13021">MPDTDDITPIACTLDAGSLKERLAWIADLNRRALLASHRDDLRLTLTYDPSTGDDVRRMVAGEQSCCAFLLFDVTERTDAVTVTITAPEDARAAAEALFEPFARRSADAAVAACGCRAGCGA</sequence>
<comment type="caution">
    <text evidence="1">The sequence shown here is derived from an EMBL/GenBank/DDBJ whole genome shotgun (WGS) entry which is preliminary data.</text>
</comment>
<accession>A0A7W4PE51</accession>
<dbReference type="Proteomes" id="UP000555756">
    <property type="component" value="Unassembled WGS sequence"/>
</dbReference>
<dbReference type="RefSeq" id="WP_183119575.1">
    <property type="nucleotide sequence ID" value="NZ_JABEQF010000006.1"/>
</dbReference>
<evidence type="ECO:0000313" key="2">
    <source>
        <dbReference type="Proteomes" id="UP000555756"/>
    </source>
</evidence>
<keyword evidence="2" id="KW-1185">Reference proteome</keyword>
<evidence type="ECO:0000313" key="1">
    <source>
        <dbReference type="EMBL" id="MBB2190453.1"/>
    </source>
</evidence>
<organism evidence="1 2">
    <name type="scientific">Gluconacetobacter azotocaptans</name>
    <dbReference type="NCBI Taxonomy" id="142834"/>
    <lineage>
        <taxon>Bacteria</taxon>
        <taxon>Pseudomonadati</taxon>
        <taxon>Pseudomonadota</taxon>
        <taxon>Alphaproteobacteria</taxon>
        <taxon>Acetobacterales</taxon>
        <taxon>Acetobacteraceae</taxon>
        <taxon>Gluconacetobacter</taxon>
    </lineage>
</organism>
<reference evidence="1 2" key="1">
    <citation type="submission" date="2020-04" db="EMBL/GenBank/DDBJ databases">
        <title>Description of novel Gluconacetobacter.</title>
        <authorList>
            <person name="Sombolestani A."/>
        </authorList>
    </citation>
    <scope>NUCLEOTIDE SEQUENCE [LARGE SCALE GENOMIC DNA]</scope>
    <source>
        <strain evidence="1 2">LMG 21311</strain>
    </source>
</reference>
<name>A0A7W4PE51_9PROT</name>
<dbReference type="EMBL" id="JABEQF010000006">
    <property type="protein sequence ID" value="MBB2190453.1"/>
    <property type="molecule type" value="Genomic_DNA"/>
</dbReference>
<dbReference type="AlphaFoldDB" id="A0A7W4PE51"/>
<protein>
    <submittedName>
        <fullName evidence="1">Uncharacterized protein</fullName>
    </submittedName>
</protein>
<gene>
    <name evidence="1" type="ORF">HLH34_10845</name>
</gene>
<proteinExistence type="predicted"/>